<keyword evidence="2" id="KW-1185">Reference proteome</keyword>
<dbReference type="Proteomes" id="UP000322225">
    <property type="component" value="Chromosome 6"/>
</dbReference>
<name>A0AAJ8LKR0_9TREE</name>
<evidence type="ECO:0000313" key="1">
    <source>
        <dbReference type="EMBL" id="WWD18869.1"/>
    </source>
</evidence>
<sequence length="974" mass="104386">MFTYALLFFGTQEGLRQECFRQLPTNSKMLFYKTVLAAAITLLGLASAAPTSSHHDIDVLSSTNLTNGERIARGMGIAQPRKLFSPTRTNHAAPARRSGLSPGQEVNSIAFQSGSTTKRDLLTTIYSVVVNGQFTTSNDITAASKFVTPDFSNGKTLSSISWVPSVDEGDFKAGEPYLMYATTVNDIVSFGFSATPPADSIADFFAPPSFAGGFSPQFTPAGASTPHEYIWVTDASGQIHLAPDVATALASIDGAKIQTAIFYTPGSVPDFTLALGSNGGDGSFVNPSKLWMTDFNSDRTGYVRINADKNNNLYLAADATQATTFYIPNLSTPSSPQKLIANVDDQTYTLIGTKNGNIINLGTTPGSTTDAITFTIPTSGEGIVGLSYNGDSTLIAGIERYERDLILGSKTDWMYSLPYSSSKICIELVSSGGQPKYCAPYVQKLTYGQFPAGFYARTKDGSVAGYMTANQDGTFGYSATPTSLYIPSYNAYNGIFNVYAPVGDLFYLVSANAIASNTAIGPLFANSGKSNGQMLQIPPNQSGIVKPPKFVGNNQLKLTYHYNPTDKQVYAFSSLANAQAYDPGMVELCIESVLAGAEPGICQAYLETGALDVNEKNPIQLYAREIDAEGQAFEGWLGSTSNTIQIASTQSSAGTWYFPQGPGTELQTYITRDNAVNSVSIFPGTQNYPYGPITSAIPYVNTELTPSTNFIAKIFNVPSLSSGSIVTTQFTFNNQLQTTWLWIYSKSNNQIRLFPDINSARAVWRDAIAVCVETVVVGQQPVGSCAAQHPVKSRSANPVKIYATQISPVEEGHDPVQGWVYGDDQMQVGDDSTTAQTYYLPSGASTYESLYTLPANSDPSTDPSIFAVVNGATSGTSYASGQPSFSTTAQLQSFWDTHFVSTTSISGGGIMTATLNYNMGTPTWGWFWMPYASVVILPDLAQAKSWNAEFVQICLEVVPIDGQPTGACNAQIQS</sequence>
<reference evidence="1" key="1">
    <citation type="submission" date="2017-08" db="EMBL/GenBank/DDBJ databases">
        <authorList>
            <person name="Cuomo C."/>
            <person name="Billmyre B."/>
            <person name="Heitman J."/>
        </authorList>
    </citation>
    <scope>NUCLEOTIDE SEQUENCE</scope>
    <source>
        <strain evidence="1">CBS 12478</strain>
    </source>
</reference>
<dbReference type="GeneID" id="43589702"/>
<gene>
    <name evidence="1" type="ORF">CI109_103324</name>
</gene>
<accession>A0AAJ8LKR0</accession>
<reference evidence="1" key="2">
    <citation type="submission" date="2024-01" db="EMBL/GenBank/DDBJ databases">
        <title>Comparative genomics of Cryptococcus and Kwoniella reveals pathogenesis evolution and contrasting modes of karyotype evolution via chromosome fusion or intercentromeric recombination.</title>
        <authorList>
            <person name="Coelho M.A."/>
            <person name="David-Palma M."/>
            <person name="Shea T."/>
            <person name="Bowers K."/>
            <person name="McGinley-Smith S."/>
            <person name="Mohammad A.W."/>
            <person name="Gnirke A."/>
            <person name="Yurkov A.M."/>
            <person name="Nowrousian M."/>
            <person name="Sun S."/>
            <person name="Cuomo C.A."/>
            <person name="Heitman J."/>
        </authorList>
    </citation>
    <scope>NUCLEOTIDE SEQUENCE</scope>
    <source>
        <strain evidence="1">CBS 12478</strain>
    </source>
</reference>
<dbReference type="RefSeq" id="XP_031860042.2">
    <property type="nucleotide sequence ID" value="XM_032005553.2"/>
</dbReference>
<protein>
    <submittedName>
        <fullName evidence="1">Uncharacterized protein</fullName>
    </submittedName>
</protein>
<dbReference type="AlphaFoldDB" id="A0AAJ8LKR0"/>
<dbReference type="EMBL" id="CP144056">
    <property type="protein sequence ID" value="WWD18869.1"/>
    <property type="molecule type" value="Genomic_DNA"/>
</dbReference>
<evidence type="ECO:0000313" key="2">
    <source>
        <dbReference type="Proteomes" id="UP000322225"/>
    </source>
</evidence>
<proteinExistence type="predicted"/>
<organism evidence="1 2">
    <name type="scientific">Kwoniella shandongensis</name>
    <dbReference type="NCBI Taxonomy" id="1734106"/>
    <lineage>
        <taxon>Eukaryota</taxon>
        <taxon>Fungi</taxon>
        <taxon>Dikarya</taxon>
        <taxon>Basidiomycota</taxon>
        <taxon>Agaricomycotina</taxon>
        <taxon>Tremellomycetes</taxon>
        <taxon>Tremellales</taxon>
        <taxon>Cryptococcaceae</taxon>
        <taxon>Kwoniella</taxon>
    </lineage>
</organism>
<dbReference type="KEGG" id="ksn:43589702"/>